<dbReference type="Gene3D" id="3.10.50.40">
    <property type="match status" value="1"/>
</dbReference>
<dbReference type="HOGENOM" id="CLU_034646_5_0_7"/>
<keyword evidence="3 6" id="KW-0697">Rotamase</keyword>
<dbReference type="InterPro" id="IPR015391">
    <property type="entry name" value="SurA_N"/>
</dbReference>
<evidence type="ECO:0000256" key="5">
    <source>
        <dbReference type="ARBA" id="ARBA00023235"/>
    </source>
</evidence>
<dbReference type="Pfam" id="PF09312">
    <property type="entry name" value="SurA_N"/>
    <property type="match status" value="1"/>
</dbReference>
<dbReference type="EMBL" id="CP000112">
    <property type="protein sequence ID" value="ABB38834.2"/>
    <property type="molecule type" value="Genomic_DNA"/>
</dbReference>
<evidence type="ECO:0000313" key="9">
    <source>
        <dbReference type="EMBL" id="ABB38834.2"/>
    </source>
</evidence>
<dbReference type="AlphaFoldDB" id="Q30ZR2"/>
<dbReference type="KEGG" id="dde:Dde_2037"/>
<evidence type="ECO:0000256" key="7">
    <source>
        <dbReference type="SAM" id="SignalP"/>
    </source>
</evidence>
<dbReference type="STRING" id="207559.Dde_2037"/>
<dbReference type="InterPro" id="IPR000297">
    <property type="entry name" value="PPIase_PpiC"/>
</dbReference>
<name>Q30ZR2_OLEA2</name>
<evidence type="ECO:0000256" key="1">
    <source>
        <dbReference type="ARBA" id="ARBA00022729"/>
    </source>
</evidence>
<dbReference type="InterPro" id="IPR050280">
    <property type="entry name" value="OMP_Chaperone_SurA"/>
</dbReference>
<evidence type="ECO:0000256" key="3">
    <source>
        <dbReference type="ARBA" id="ARBA00023110"/>
    </source>
</evidence>
<dbReference type="PROSITE" id="PS50198">
    <property type="entry name" value="PPIC_PPIASE_2"/>
    <property type="match status" value="1"/>
</dbReference>
<dbReference type="Pfam" id="PF13145">
    <property type="entry name" value="Rotamase_2"/>
    <property type="match status" value="1"/>
</dbReference>
<keyword evidence="2" id="KW-0574">Periplasm</keyword>
<evidence type="ECO:0000256" key="2">
    <source>
        <dbReference type="ARBA" id="ARBA00022764"/>
    </source>
</evidence>
<dbReference type="InterPro" id="IPR027304">
    <property type="entry name" value="Trigger_fact/SurA_dom_sf"/>
</dbReference>
<feature type="domain" description="PpiC" evidence="8">
    <location>
        <begin position="176"/>
        <end position="267"/>
    </location>
</feature>
<keyword evidence="4" id="KW-0143">Chaperone</keyword>
<dbReference type="Proteomes" id="UP000002710">
    <property type="component" value="Chromosome"/>
</dbReference>
<dbReference type="InterPro" id="IPR046357">
    <property type="entry name" value="PPIase_dom_sf"/>
</dbReference>
<evidence type="ECO:0000259" key="8">
    <source>
        <dbReference type="PROSITE" id="PS50198"/>
    </source>
</evidence>
<dbReference type="PANTHER" id="PTHR47637">
    <property type="entry name" value="CHAPERONE SURA"/>
    <property type="match status" value="1"/>
</dbReference>
<gene>
    <name evidence="9" type="ordered locus">Dde_2037</name>
</gene>
<protein>
    <submittedName>
        <fullName evidence="9">SurA domain-containing protein</fullName>
    </submittedName>
</protein>
<evidence type="ECO:0000256" key="6">
    <source>
        <dbReference type="PROSITE-ProRule" id="PRU00278"/>
    </source>
</evidence>
<keyword evidence="10" id="KW-1185">Reference proteome</keyword>
<proteinExistence type="predicted"/>
<dbReference type="RefSeq" id="WP_011367939.1">
    <property type="nucleotide sequence ID" value="NC_007519.1"/>
</dbReference>
<dbReference type="Gene3D" id="1.10.4030.10">
    <property type="entry name" value="Porin chaperone SurA, peptide-binding domain"/>
    <property type="match status" value="1"/>
</dbReference>
<evidence type="ECO:0000256" key="4">
    <source>
        <dbReference type="ARBA" id="ARBA00023186"/>
    </source>
</evidence>
<reference evidence="9 10" key="1">
    <citation type="journal article" date="2011" name="J. Bacteriol.">
        <title>Complete genome sequence and updated annotation of Desulfovibrio alaskensis G20.</title>
        <authorList>
            <person name="Hauser L.J."/>
            <person name="Land M.L."/>
            <person name="Brown S.D."/>
            <person name="Larimer F."/>
            <person name="Keller K.L."/>
            <person name="Rapp-Giles B.J."/>
            <person name="Price M.N."/>
            <person name="Lin M."/>
            <person name="Bruce D.C."/>
            <person name="Detter J.C."/>
            <person name="Tapia R."/>
            <person name="Han C.S."/>
            <person name="Goodwin L.A."/>
            <person name="Cheng J.F."/>
            <person name="Pitluck S."/>
            <person name="Copeland A."/>
            <person name="Lucas S."/>
            <person name="Nolan M."/>
            <person name="Lapidus A.L."/>
            <person name="Palumbo A.V."/>
            <person name="Wall J.D."/>
        </authorList>
    </citation>
    <scope>NUCLEOTIDE SEQUENCE [LARGE SCALE GENOMIC DNA]</scope>
    <source>
        <strain evidence="10">ATCC BAA 1058 / DSM 17464 / G20</strain>
    </source>
</reference>
<feature type="signal peptide" evidence="7">
    <location>
        <begin position="1"/>
        <end position="22"/>
    </location>
</feature>
<keyword evidence="5 6" id="KW-0413">Isomerase</keyword>
<evidence type="ECO:0000313" key="10">
    <source>
        <dbReference type="Proteomes" id="UP000002710"/>
    </source>
</evidence>
<dbReference type="GO" id="GO:0003755">
    <property type="term" value="F:peptidyl-prolyl cis-trans isomerase activity"/>
    <property type="evidence" value="ECO:0007669"/>
    <property type="project" value="UniProtKB-KW"/>
</dbReference>
<feature type="chain" id="PRO_5007923440" evidence="7">
    <location>
        <begin position="23"/>
        <end position="313"/>
    </location>
</feature>
<keyword evidence="1 7" id="KW-0732">Signal</keyword>
<dbReference type="SUPFAM" id="SSF109998">
    <property type="entry name" value="Triger factor/SurA peptide-binding domain-like"/>
    <property type="match status" value="1"/>
</dbReference>
<organism evidence="9 10">
    <name type="scientific">Oleidesulfovibrio alaskensis (strain ATCC BAA-1058 / DSM 17464 / G20)</name>
    <name type="common">Desulfovibrio alaskensis</name>
    <dbReference type="NCBI Taxonomy" id="207559"/>
    <lineage>
        <taxon>Bacteria</taxon>
        <taxon>Pseudomonadati</taxon>
        <taxon>Thermodesulfobacteriota</taxon>
        <taxon>Desulfovibrionia</taxon>
        <taxon>Desulfovibrionales</taxon>
        <taxon>Desulfovibrionaceae</taxon>
        <taxon>Oleidesulfovibrio</taxon>
    </lineage>
</organism>
<accession>Q30ZR2</accession>
<dbReference type="SUPFAM" id="SSF54534">
    <property type="entry name" value="FKBP-like"/>
    <property type="match status" value="1"/>
</dbReference>
<dbReference type="eggNOG" id="COG0760">
    <property type="taxonomic scope" value="Bacteria"/>
</dbReference>
<dbReference type="PANTHER" id="PTHR47637:SF1">
    <property type="entry name" value="CHAPERONE SURA"/>
    <property type="match status" value="1"/>
</dbReference>
<sequence length="313" mass="34719">MLRLLKLGVLTVSALAVFVAGAGAETVINKIVAVVNGEIITQYDLQARAASKLHRAGLSALDPADAAAIKKIESETLEDMIVDRLMVQEAERYNLGADDAAVDNELRSLLARMQITEDQLVAQLKSEGQDLDFYRGLIRNNIMRQKLLSFMVSRKVVVTRQDIEAYYEEHKNEYMQDKSISLSLLVFAPTADPEPVLRDIREGNISFADAVKKYSVGPAASSGGAIGKLDWSSLVSQWKQALEGVAAGGLSRPIEYDGRAAYLHVDEVIEGTVRPVDEVADEIEAKLREPMLKERFEEYTRKLRERAVVDIRL</sequence>